<organism evidence="2">
    <name type="scientific">Candidatus Kentrum sp. DK</name>
    <dbReference type="NCBI Taxonomy" id="2126562"/>
    <lineage>
        <taxon>Bacteria</taxon>
        <taxon>Pseudomonadati</taxon>
        <taxon>Pseudomonadota</taxon>
        <taxon>Gammaproteobacteria</taxon>
        <taxon>Candidatus Kentrum</taxon>
    </lineage>
</organism>
<sequence>MKIQYDEEIDALYLELGAQEPSGVIEIAEGINIDTTDTGKLTGIEILNASKKIDMATLLTYTLEFDQGMLGRGLSRSHAPAWGPGRGAPAPHVGNHRHG</sequence>
<protein>
    <submittedName>
        <fullName evidence="2">Uncharacterized protein YuzE</fullName>
    </submittedName>
</protein>
<reference evidence="2" key="1">
    <citation type="submission" date="2019-02" db="EMBL/GenBank/DDBJ databases">
        <authorList>
            <person name="Gruber-Vodicka R. H."/>
            <person name="Seah K. B. B."/>
        </authorList>
    </citation>
    <scope>NUCLEOTIDE SEQUENCE</scope>
    <source>
        <strain evidence="3">BECK_DK161</strain>
        <strain evidence="2">BECK_DK47</strain>
    </source>
</reference>
<evidence type="ECO:0000313" key="3">
    <source>
        <dbReference type="EMBL" id="VFJ67822.1"/>
    </source>
</evidence>
<dbReference type="EMBL" id="CAADEY010000171">
    <property type="protein sequence ID" value="VFJ67822.1"/>
    <property type="molecule type" value="Genomic_DNA"/>
</dbReference>
<dbReference type="PANTHER" id="PTHR37029:SF1">
    <property type="entry name" value="SSR1768 PROTEIN"/>
    <property type="match status" value="1"/>
</dbReference>
<evidence type="ECO:0000256" key="1">
    <source>
        <dbReference type="SAM" id="MobiDB-lite"/>
    </source>
</evidence>
<feature type="region of interest" description="Disordered" evidence="1">
    <location>
        <begin position="74"/>
        <end position="99"/>
    </location>
</feature>
<proteinExistence type="predicted"/>
<feature type="compositionally biased region" description="Low complexity" evidence="1">
    <location>
        <begin position="79"/>
        <end position="91"/>
    </location>
</feature>
<name>A0A450SII4_9GAMM</name>
<dbReference type="PANTHER" id="PTHR37029">
    <property type="entry name" value="SSR1768 PROTEIN"/>
    <property type="match status" value="1"/>
</dbReference>
<gene>
    <name evidence="2" type="ORF">BECKDK2373B_GA0170837_104118</name>
    <name evidence="3" type="ORF">BECKDK2373C_GA0170839_11712</name>
</gene>
<dbReference type="EMBL" id="CAADEX010000041">
    <property type="protein sequence ID" value="VFJ53185.1"/>
    <property type="molecule type" value="Genomic_DNA"/>
</dbReference>
<evidence type="ECO:0000313" key="2">
    <source>
        <dbReference type="EMBL" id="VFJ53185.1"/>
    </source>
</evidence>
<dbReference type="AlphaFoldDB" id="A0A450SII4"/>
<dbReference type="InterPro" id="IPR019270">
    <property type="entry name" value="DUF2283"/>
</dbReference>
<dbReference type="Pfam" id="PF10049">
    <property type="entry name" value="DUF2283"/>
    <property type="match status" value="1"/>
</dbReference>
<accession>A0A450SII4</accession>